<keyword evidence="13" id="KW-1185">Reference proteome</keyword>
<keyword evidence="6" id="KW-0943">RNA-mediated gene silencing</keyword>
<keyword evidence="5 8" id="KW-0694">RNA-binding</keyword>
<dbReference type="EC" id="2.7.7.48" evidence="8"/>
<dbReference type="AlphaFoldDB" id="A0A9W8UH06"/>
<keyword evidence="4 8" id="KW-0548">Nucleotidyltransferase</keyword>
<sequence length="1113" mass="125777">MPTDSRRWYSSDGWVRATDLYEVIMEPQKLPISTYSRGRLGRFIDISRLKTFRCIIDESNAQSLAATEHLMFALDQHQKVPARTTLKLERDRKCMWDMLDHHGNHNSSNTLEYLGLTAHHIYLDFAVRYRLEVCVTRGYLREYAVDASFLEKLAALDATVACKILEYVADNEMQIEDPLQILEDAQFRCAPLKRRIPHYCSLVLKANLTPTSLKLNLPNVESSNRVMRKYNNLQDRFLRVQFLSETESDRIAKDRYNNDDVWKRLLRVLYKGIRIGDRTYEFLAFGNSQLREGSVTFFCPTAHVSCDDIRKWLGNFDHIRNIAKFGARIGQCFSTTREVRGVRVPTIRHIDDIEVNGECFSDGVGIISGFLAKLVVDEMKLDVVGNPSAFQFRMGGAKGVLAVWPREYAKHMEVCLRKSQIKFNTKANTLEIIKCAKTTTATLNRLIITILEYLGVPAEAFMSLLNHQIGQYDEAMTSRTTAIDLLTKFVDENQATVIVADILKAGFQDPFVKNSLKLWRAWTLKLMKEKCRIHVEKSAFVMGCVDETGTLQGHSTETEGSKAKDYSSLPQIFLQISDGTYQNKTRIIKGLCVIGRNPALHAGDIRVVQAVDIPALRHLKDVVVFPSKGDRSLPSMLSGGDLDGDEYFVFWDPILMPKIWNTPPMHSAPVTPQDLDRDVEVNDLRNFVVKYMKNDFLGLIAVSHLAHADKRGLNSSICLQLAELHSQAVDYPKTGIPAEWSRAKYQPRKWPHFMQKNSNTYPSRKALGILYDRVVAENYDYIPSCEDEFDSRITENFSFTEEALANARNMKAQYDVAVRRLLKQFRVATEFELYSGWAMSKPAVGSDYKRQEDLGQQFDTLKQRFREMCIETAGEAAGGNLDELVAAIYKVTEDEVKGFLAEAEADGENLEFSPRAMPLISFPWIFHWILVRIANGDQYKPLETSLAPAARLAPLTTAATRCEADDEVPKEVDGLKVSQSGRSDEEAREIANFDGEVDLIDFDADVVESKPERSVDAQKSNDAPEEAAESSCDAPEEAADGTESLLQTSRNSEMTPSKSGSEPHSTHFVASSKEDSPGIVNVPSSAAPISRHLEYRESSMDQLLRLYEDSDED</sequence>
<dbReference type="GO" id="GO:0003968">
    <property type="term" value="F:RNA-directed RNA polymerase activity"/>
    <property type="evidence" value="ECO:0007669"/>
    <property type="project" value="UniProtKB-KW"/>
</dbReference>
<dbReference type="PANTHER" id="PTHR23079:SF55">
    <property type="entry name" value="RNA-DIRECTED RNA POLYMERASE"/>
    <property type="match status" value="1"/>
</dbReference>
<dbReference type="InterPro" id="IPR058752">
    <property type="entry name" value="RDRP_C_head"/>
</dbReference>
<evidence type="ECO:0000256" key="8">
    <source>
        <dbReference type="RuleBase" id="RU363098"/>
    </source>
</evidence>
<protein>
    <recommendedName>
        <fullName evidence="8">RNA-dependent RNA polymerase</fullName>
        <ecNumber evidence="8">2.7.7.48</ecNumber>
    </recommendedName>
</protein>
<evidence type="ECO:0000256" key="1">
    <source>
        <dbReference type="ARBA" id="ARBA00005762"/>
    </source>
</evidence>
<comment type="caution">
    <text evidence="12">The sequence shown here is derived from an EMBL/GenBank/DDBJ whole genome shotgun (WGS) entry which is preliminary data.</text>
</comment>
<dbReference type="InterPro" id="IPR057596">
    <property type="entry name" value="RDRP_core"/>
</dbReference>
<dbReference type="RefSeq" id="XP_056050817.1">
    <property type="nucleotide sequence ID" value="XM_056193819.1"/>
</dbReference>
<accession>A0A9W8UH06</accession>
<evidence type="ECO:0000256" key="5">
    <source>
        <dbReference type="ARBA" id="ARBA00022884"/>
    </source>
</evidence>
<feature type="region of interest" description="Disordered" evidence="9">
    <location>
        <begin position="962"/>
        <end position="992"/>
    </location>
</feature>
<dbReference type="GO" id="GO:0003723">
    <property type="term" value="F:RNA binding"/>
    <property type="evidence" value="ECO:0007669"/>
    <property type="project" value="UniProtKB-KW"/>
</dbReference>
<feature type="compositionally biased region" description="Polar residues" evidence="9">
    <location>
        <begin position="1044"/>
        <end position="1063"/>
    </location>
</feature>
<dbReference type="GeneID" id="80889536"/>
<feature type="compositionally biased region" description="Acidic residues" evidence="9">
    <location>
        <begin position="1023"/>
        <end position="1040"/>
    </location>
</feature>
<dbReference type="PANTHER" id="PTHR23079">
    <property type="entry name" value="RNA-DEPENDENT RNA POLYMERASE"/>
    <property type="match status" value="1"/>
</dbReference>
<keyword evidence="2 8" id="KW-0696">RNA-directed RNA polymerase</keyword>
<dbReference type="Pfam" id="PF05183">
    <property type="entry name" value="RdRP"/>
    <property type="match status" value="1"/>
</dbReference>
<feature type="region of interest" description="Disordered" evidence="9">
    <location>
        <begin position="1009"/>
        <end position="1090"/>
    </location>
</feature>
<evidence type="ECO:0000313" key="12">
    <source>
        <dbReference type="EMBL" id="KAJ4147876.1"/>
    </source>
</evidence>
<evidence type="ECO:0000256" key="3">
    <source>
        <dbReference type="ARBA" id="ARBA00022679"/>
    </source>
</evidence>
<evidence type="ECO:0000256" key="9">
    <source>
        <dbReference type="SAM" id="MobiDB-lite"/>
    </source>
</evidence>
<dbReference type="GO" id="GO:0030422">
    <property type="term" value="P:siRNA processing"/>
    <property type="evidence" value="ECO:0007669"/>
    <property type="project" value="TreeGrafter"/>
</dbReference>
<evidence type="ECO:0000259" key="10">
    <source>
        <dbReference type="Pfam" id="PF05183"/>
    </source>
</evidence>
<dbReference type="InterPro" id="IPR007855">
    <property type="entry name" value="RDRP"/>
</dbReference>
<dbReference type="KEGG" id="amus:LMH87_002377"/>
<comment type="catalytic activity">
    <reaction evidence="7 8">
        <text>RNA(n) + a ribonucleoside 5'-triphosphate = RNA(n+1) + diphosphate</text>
        <dbReference type="Rhea" id="RHEA:21248"/>
        <dbReference type="Rhea" id="RHEA-COMP:14527"/>
        <dbReference type="Rhea" id="RHEA-COMP:17342"/>
        <dbReference type="ChEBI" id="CHEBI:33019"/>
        <dbReference type="ChEBI" id="CHEBI:61557"/>
        <dbReference type="ChEBI" id="CHEBI:140395"/>
        <dbReference type="EC" id="2.7.7.48"/>
    </reaction>
</comment>
<organism evidence="12 13">
    <name type="scientific">Akanthomyces muscarius</name>
    <name type="common">Entomopathogenic fungus</name>
    <name type="synonym">Lecanicillium muscarium</name>
    <dbReference type="NCBI Taxonomy" id="2231603"/>
    <lineage>
        <taxon>Eukaryota</taxon>
        <taxon>Fungi</taxon>
        <taxon>Dikarya</taxon>
        <taxon>Ascomycota</taxon>
        <taxon>Pezizomycotina</taxon>
        <taxon>Sordariomycetes</taxon>
        <taxon>Hypocreomycetidae</taxon>
        <taxon>Hypocreales</taxon>
        <taxon>Cordycipitaceae</taxon>
        <taxon>Akanthomyces</taxon>
    </lineage>
</organism>
<proteinExistence type="inferred from homology"/>
<dbReference type="EMBL" id="JAJHUN010000010">
    <property type="protein sequence ID" value="KAJ4147876.1"/>
    <property type="molecule type" value="Genomic_DNA"/>
</dbReference>
<reference evidence="12" key="1">
    <citation type="journal article" date="2023" name="Access Microbiol">
        <title>De-novo genome assembly for Akanthomyces muscarius, a biocontrol agent of insect agricultural pests.</title>
        <authorList>
            <person name="Erdos Z."/>
            <person name="Studholme D.J."/>
            <person name="Raymond B."/>
            <person name="Sharma M."/>
        </authorList>
    </citation>
    <scope>NUCLEOTIDE SEQUENCE</scope>
    <source>
        <strain evidence="12">Ve6</strain>
    </source>
</reference>
<name>A0A9W8UH06_AKAMU</name>
<gene>
    <name evidence="12" type="ORF">LMH87_002377</name>
</gene>
<dbReference type="Proteomes" id="UP001144673">
    <property type="component" value="Chromosome 3"/>
</dbReference>
<feature type="domain" description="RDRP C-terminal head" evidence="11">
    <location>
        <begin position="800"/>
        <end position="935"/>
    </location>
</feature>
<evidence type="ECO:0000259" key="11">
    <source>
        <dbReference type="Pfam" id="PF26253"/>
    </source>
</evidence>
<feature type="domain" description="RDRP core" evidence="10">
    <location>
        <begin position="208"/>
        <end position="774"/>
    </location>
</feature>
<evidence type="ECO:0000256" key="6">
    <source>
        <dbReference type="ARBA" id="ARBA00023158"/>
    </source>
</evidence>
<evidence type="ECO:0000256" key="4">
    <source>
        <dbReference type="ARBA" id="ARBA00022695"/>
    </source>
</evidence>
<keyword evidence="3 8" id="KW-0808">Transferase</keyword>
<evidence type="ECO:0000256" key="2">
    <source>
        <dbReference type="ARBA" id="ARBA00022484"/>
    </source>
</evidence>
<evidence type="ECO:0000256" key="7">
    <source>
        <dbReference type="ARBA" id="ARBA00048744"/>
    </source>
</evidence>
<evidence type="ECO:0000313" key="13">
    <source>
        <dbReference type="Proteomes" id="UP001144673"/>
    </source>
</evidence>
<comment type="similarity">
    <text evidence="1 8">Belongs to the RdRP family.</text>
</comment>
<dbReference type="Pfam" id="PF26253">
    <property type="entry name" value="RdRP_head"/>
    <property type="match status" value="1"/>
</dbReference>
<dbReference type="GO" id="GO:0031380">
    <property type="term" value="C:nuclear RNA-directed RNA polymerase complex"/>
    <property type="evidence" value="ECO:0007669"/>
    <property type="project" value="TreeGrafter"/>
</dbReference>
<feature type="compositionally biased region" description="Basic and acidic residues" evidence="9">
    <location>
        <begin position="982"/>
        <end position="991"/>
    </location>
</feature>